<dbReference type="InterPro" id="IPR000515">
    <property type="entry name" value="MetI-like"/>
</dbReference>
<evidence type="ECO:0000256" key="4">
    <source>
        <dbReference type="ARBA" id="ARBA00022692"/>
    </source>
</evidence>
<dbReference type="Pfam" id="PF00528">
    <property type="entry name" value="BPD_transp_1"/>
    <property type="match status" value="1"/>
</dbReference>
<protein>
    <submittedName>
        <fullName evidence="8">Peptide ABC transporter permease</fullName>
    </submittedName>
</protein>
<dbReference type="AlphaFoldDB" id="A0A1X9LNN6"/>
<evidence type="ECO:0000313" key="8">
    <source>
        <dbReference type="EMBL" id="ARJ06806.1"/>
    </source>
</evidence>
<gene>
    <name evidence="8" type="ORF">B5808_17455</name>
</gene>
<sequence>MSEAIPAAAAVDVETLGDKPMRAKEVWRSLRHDPAALISIIVLLLLALIALLAPLLSPHDPLETFPDTGLGPQGQPLPPGTPGFLLGTDALGRDLLSRLIYGARVSLVIGIVANGLATVMGVLVGVIAGYFGGVTESILMRITDVVISFPILLLCTALIAVTTRSTVNVIIVIALIYWTTLARIIRGMVISLKEREFVVASRTLGLSHRAIMWRHILPHLVPAIIVYTTLGVASSILIESALSFLGIGVPIPEASWGQMISDGSTYFQIAPWMLFIPGICLIVTVMAFNLIGDWLSDMLNSSSSSRGR</sequence>
<dbReference type="InterPro" id="IPR025966">
    <property type="entry name" value="OppC_N"/>
</dbReference>
<dbReference type="EMBL" id="CP020715">
    <property type="protein sequence ID" value="ARJ06806.1"/>
    <property type="molecule type" value="Genomic_DNA"/>
</dbReference>
<dbReference type="SUPFAM" id="SSF161098">
    <property type="entry name" value="MetI-like"/>
    <property type="match status" value="1"/>
</dbReference>
<feature type="transmembrane region" description="Helical" evidence="7">
    <location>
        <begin position="269"/>
        <end position="291"/>
    </location>
</feature>
<keyword evidence="5 7" id="KW-1133">Transmembrane helix</keyword>
<organism evidence="8 9">
    <name type="scientific">Cnuibacter physcomitrellae</name>
    <dbReference type="NCBI Taxonomy" id="1619308"/>
    <lineage>
        <taxon>Bacteria</taxon>
        <taxon>Bacillati</taxon>
        <taxon>Actinomycetota</taxon>
        <taxon>Actinomycetes</taxon>
        <taxon>Micrococcales</taxon>
        <taxon>Microbacteriaceae</taxon>
        <taxon>Cnuibacter</taxon>
    </lineage>
</organism>
<keyword evidence="9" id="KW-1185">Reference proteome</keyword>
<dbReference type="PROSITE" id="PS50928">
    <property type="entry name" value="ABC_TM1"/>
    <property type="match status" value="1"/>
</dbReference>
<dbReference type="PANTHER" id="PTHR43386">
    <property type="entry name" value="OLIGOPEPTIDE TRANSPORT SYSTEM PERMEASE PROTEIN APPC"/>
    <property type="match status" value="1"/>
</dbReference>
<dbReference type="InterPro" id="IPR035906">
    <property type="entry name" value="MetI-like_sf"/>
</dbReference>
<evidence type="ECO:0000313" key="9">
    <source>
        <dbReference type="Proteomes" id="UP000192775"/>
    </source>
</evidence>
<comment type="subcellular location">
    <subcellularLocation>
        <location evidence="1 7">Cell membrane</location>
        <topology evidence="1 7">Multi-pass membrane protein</topology>
    </subcellularLocation>
</comment>
<comment type="similarity">
    <text evidence="7">Belongs to the binding-protein-dependent transport system permease family.</text>
</comment>
<keyword evidence="2 7" id="KW-0813">Transport</keyword>
<dbReference type="GO" id="GO:0005886">
    <property type="term" value="C:plasma membrane"/>
    <property type="evidence" value="ECO:0007669"/>
    <property type="project" value="UniProtKB-SubCell"/>
</dbReference>
<dbReference type="KEGG" id="cphy:B5808_17455"/>
<evidence type="ECO:0000256" key="1">
    <source>
        <dbReference type="ARBA" id="ARBA00004651"/>
    </source>
</evidence>
<dbReference type="PANTHER" id="PTHR43386:SF1">
    <property type="entry name" value="D,D-DIPEPTIDE TRANSPORT SYSTEM PERMEASE PROTEIN DDPC-RELATED"/>
    <property type="match status" value="1"/>
</dbReference>
<feature type="transmembrane region" description="Helical" evidence="7">
    <location>
        <begin position="105"/>
        <end position="131"/>
    </location>
</feature>
<feature type="transmembrane region" description="Helical" evidence="7">
    <location>
        <begin position="224"/>
        <end position="249"/>
    </location>
</feature>
<dbReference type="CDD" id="cd06261">
    <property type="entry name" value="TM_PBP2"/>
    <property type="match status" value="1"/>
</dbReference>
<dbReference type="STRING" id="1619308.B5808_17455"/>
<keyword evidence="6 7" id="KW-0472">Membrane</keyword>
<dbReference type="Proteomes" id="UP000192775">
    <property type="component" value="Chromosome"/>
</dbReference>
<dbReference type="GO" id="GO:0055085">
    <property type="term" value="P:transmembrane transport"/>
    <property type="evidence" value="ECO:0007669"/>
    <property type="project" value="InterPro"/>
</dbReference>
<name>A0A1X9LNN6_9MICO</name>
<evidence type="ECO:0000256" key="6">
    <source>
        <dbReference type="ARBA" id="ARBA00023136"/>
    </source>
</evidence>
<evidence type="ECO:0000256" key="7">
    <source>
        <dbReference type="RuleBase" id="RU363032"/>
    </source>
</evidence>
<keyword evidence="4 7" id="KW-0812">Transmembrane</keyword>
<keyword evidence="3" id="KW-1003">Cell membrane</keyword>
<evidence type="ECO:0000256" key="3">
    <source>
        <dbReference type="ARBA" id="ARBA00022475"/>
    </source>
</evidence>
<feature type="transmembrane region" description="Helical" evidence="7">
    <location>
        <begin position="138"/>
        <end position="161"/>
    </location>
</feature>
<feature type="transmembrane region" description="Helical" evidence="7">
    <location>
        <begin position="167"/>
        <end position="185"/>
    </location>
</feature>
<dbReference type="Pfam" id="PF12911">
    <property type="entry name" value="OppC_N"/>
    <property type="match status" value="1"/>
</dbReference>
<dbReference type="Gene3D" id="1.10.3720.10">
    <property type="entry name" value="MetI-like"/>
    <property type="match status" value="1"/>
</dbReference>
<dbReference type="RefSeq" id="WP_085020944.1">
    <property type="nucleotide sequence ID" value="NZ_BMHD01000001.1"/>
</dbReference>
<reference evidence="8 9" key="1">
    <citation type="submission" date="2017-04" db="EMBL/GenBank/DDBJ databases">
        <authorList>
            <person name="Afonso C.L."/>
            <person name="Miller P.J."/>
            <person name="Scott M.A."/>
            <person name="Spackman E."/>
            <person name="Goraichik I."/>
            <person name="Dimitrov K.M."/>
            <person name="Suarez D.L."/>
            <person name="Swayne D.E."/>
        </authorList>
    </citation>
    <scope>NUCLEOTIDE SEQUENCE [LARGE SCALE GENOMIC DNA]</scope>
    <source>
        <strain evidence="9">XA(T)</strain>
    </source>
</reference>
<dbReference type="InterPro" id="IPR050366">
    <property type="entry name" value="BP-dependent_transpt_permease"/>
</dbReference>
<evidence type="ECO:0000256" key="2">
    <source>
        <dbReference type="ARBA" id="ARBA00022448"/>
    </source>
</evidence>
<proteinExistence type="inferred from homology"/>
<feature type="transmembrane region" description="Helical" evidence="7">
    <location>
        <begin position="35"/>
        <end position="56"/>
    </location>
</feature>
<accession>A0A1X9LNN6</accession>
<evidence type="ECO:0000256" key="5">
    <source>
        <dbReference type="ARBA" id="ARBA00022989"/>
    </source>
</evidence>